<reference evidence="2" key="1">
    <citation type="submission" date="2012-07" db="EMBL/GenBank/DDBJ databases">
        <title>Genome of the Chinese tree shrew, a rising model animal genetically related to primates.</title>
        <authorList>
            <person name="Zhang G."/>
            <person name="Fan Y."/>
            <person name="Yao Y."/>
            <person name="Huang Z."/>
        </authorList>
    </citation>
    <scope>NUCLEOTIDE SEQUENCE [LARGE SCALE GENOMIC DNA]</scope>
</reference>
<gene>
    <name evidence="1" type="ORF">TREES_T100005330</name>
</gene>
<organism evidence="1 2">
    <name type="scientific">Tupaia chinensis</name>
    <name type="common">Chinese tree shrew</name>
    <name type="synonym">Tupaia belangeri chinensis</name>
    <dbReference type="NCBI Taxonomy" id="246437"/>
    <lineage>
        <taxon>Eukaryota</taxon>
        <taxon>Metazoa</taxon>
        <taxon>Chordata</taxon>
        <taxon>Craniata</taxon>
        <taxon>Vertebrata</taxon>
        <taxon>Euteleostomi</taxon>
        <taxon>Mammalia</taxon>
        <taxon>Eutheria</taxon>
        <taxon>Euarchontoglires</taxon>
        <taxon>Scandentia</taxon>
        <taxon>Tupaiidae</taxon>
        <taxon>Tupaia</taxon>
    </lineage>
</organism>
<reference evidence="2" key="2">
    <citation type="journal article" date="2013" name="Nat. Commun.">
        <title>Genome of the Chinese tree shrew.</title>
        <authorList>
            <person name="Fan Y."/>
            <person name="Huang Z.Y."/>
            <person name="Cao C.C."/>
            <person name="Chen C.S."/>
            <person name="Chen Y.X."/>
            <person name="Fan D.D."/>
            <person name="He J."/>
            <person name="Hou H.L."/>
            <person name="Hu L."/>
            <person name="Hu X.T."/>
            <person name="Jiang X.T."/>
            <person name="Lai R."/>
            <person name="Lang Y.S."/>
            <person name="Liang B."/>
            <person name="Liao S.G."/>
            <person name="Mu D."/>
            <person name="Ma Y.Y."/>
            <person name="Niu Y.Y."/>
            <person name="Sun X.Q."/>
            <person name="Xia J.Q."/>
            <person name="Xiao J."/>
            <person name="Xiong Z.Q."/>
            <person name="Xu L."/>
            <person name="Yang L."/>
            <person name="Zhang Y."/>
            <person name="Zhao W."/>
            <person name="Zhao X.D."/>
            <person name="Zheng Y.T."/>
            <person name="Zhou J.M."/>
            <person name="Zhu Y.B."/>
            <person name="Zhang G.J."/>
            <person name="Wang J."/>
            <person name="Yao Y.G."/>
        </authorList>
    </citation>
    <scope>NUCLEOTIDE SEQUENCE [LARGE SCALE GENOMIC DNA]</scope>
</reference>
<protein>
    <submittedName>
        <fullName evidence="1">Uncharacterized protein</fullName>
    </submittedName>
</protein>
<dbReference type="EMBL" id="KB320678">
    <property type="protein sequence ID" value="ELW65704.1"/>
    <property type="molecule type" value="Genomic_DNA"/>
</dbReference>
<dbReference type="Proteomes" id="UP000011518">
    <property type="component" value="Unassembled WGS sequence"/>
</dbReference>
<evidence type="ECO:0000313" key="2">
    <source>
        <dbReference type="Proteomes" id="UP000011518"/>
    </source>
</evidence>
<dbReference type="InParanoid" id="L9KT84"/>
<dbReference type="AlphaFoldDB" id="L9KT84"/>
<name>L9KT84_TUPCH</name>
<sequence length="106" mass="11986">MKSQQRNCEKEIPSNWCWKVEIKVAQPKEVYSNSNNNKKEEEVLQLVEEVVLGSWPGQGQNWNQGFSNYCGQGYVNYSSTNGSNHNYSGYSGSDYIGYNCGNHGYG</sequence>
<accession>L9KT84</accession>
<proteinExistence type="predicted"/>
<evidence type="ECO:0000313" key="1">
    <source>
        <dbReference type="EMBL" id="ELW65704.1"/>
    </source>
</evidence>
<keyword evidence="2" id="KW-1185">Reference proteome</keyword>
<dbReference type="STRING" id="246437.L9KT84"/>